<proteinExistence type="predicted"/>
<keyword evidence="3" id="KW-1185">Reference proteome</keyword>
<evidence type="ECO:0000313" key="3">
    <source>
        <dbReference type="Proteomes" id="UP000269693"/>
    </source>
</evidence>
<accession>A0ABN5T581</accession>
<dbReference type="Proteomes" id="UP000269693">
    <property type="component" value="Chromosome"/>
</dbReference>
<dbReference type="PANTHER" id="PTHR30137">
    <property type="entry name" value="LUCIFERASE-LIKE MONOOXYGENASE"/>
    <property type="match status" value="1"/>
</dbReference>
<name>A0ABN5T581_9FLAO</name>
<dbReference type="InterPro" id="IPR050766">
    <property type="entry name" value="Bact_Lucif_Oxidored"/>
</dbReference>
<organism evidence="2 3">
    <name type="scientific">Tenacibaculum mesophilum</name>
    <dbReference type="NCBI Taxonomy" id="104268"/>
    <lineage>
        <taxon>Bacteria</taxon>
        <taxon>Pseudomonadati</taxon>
        <taxon>Bacteroidota</taxon>
        <taxon>Flavobacteriia</taxon>
        <taxon>Flavobacteriales</taxon>
        <taxon>Flavobacteriaceae</taxon>
        <taxon>Tenacibaculum</taxon>
    </lineage>
</organism>
<feature type="domain" description="Luciferase-like" evidence="1">
    <location>
        <begin position="18"/>
        <end position="246"/>
    </location>
</feature>
<dbReference type="Pfam" id="PF00296">
    <property type="entry name" value="Bac_luciferase"/>
    <property type="match status" value="1"/>
</dbReference>
<dbReference type="Gene3D" id="3.20.20.30">
    <property type="entry name" value="Luciferase-like domain"/>
    <property type="match status" value="1"/>
</dbReference>
<protein>
    <submittedName>
        <fullName evidence="2">LLM class flavin-dependent oxidoreductase</fullName>
    </submittedName>
</protein>
<evidence type="ECO:0000259" key="1">
    <source>
        <dbReference type="Pfam" id="PF00296"/>
    </source>
</evidence>
<dbReference type="SUPFAM" id="SSF51679">
    <property type="entry name" value="Bacterial luciferase-like"/>
    <property type="match status" value="1"/>
</dbReference>
<evidence type="ECO:0000313" key="2">
    <source>
        <dbReference type="EMBL" id="AZJ32409.1"/>
    </source>
</evidence>
<reference evidence="2 3" key="1">
    <citation type="submission" date="2018-09" db="EMBL/GenBank/DDBJ databases">
        <title>Insights into the microbiota of Asian seabass (Lates calcarifer) with tenacibaculosis symptoms and description of sp. nov. Tenacibaculum singaporense.</title>
        <authorList>
            <person name="Miyake S."/>
            <person name="Soh M."/>
            <person name="Azman M.N."/>
            <person name="Ngoh S.Y."/>
            <person name="Orban L."/>
            <person name="Seedorf H."/>
        </authorList>
    </citation>
    <scope>NUCLEOTIDE SEQUENCE [LARGE SCALE GENOMIC DNA]</scope>
    <source>
        <strain evidence="2 3">DSM 13764</strain>
    </source>
</reference>
<dbReference type="RefSeq" id="WP_073184641.1">
    <property type="nucleotide sequence ID" value="NZ_CANLMG010000011.1"/>
</dbReference>
<sequence>MINDILKIGILEFAASNKQNSMHAIEDIFTYACRADELNFSRFWLTEHHRASAVHPYNNPEILMTLIAGMTENIRIGSAGSLIGYYSPYSLAQNYKLLNNIYNNRIDFGLSKGRPENAHQHNFFNLNNSTFENTMYEKNLQAICELLHEEEKKYNESKIVLPPFKGIAPSLWYLSNSYRKKDLAIKNKLNICRSLMHGLDVFEYDEDLKGLQEYKEEYYQTNGQLPEVAIAIAVTFSKTKEQVEQEEKKYKNKREGLKIIPVNEYTFLEKLEKIQKAYGVNEVIICDTEKDIEAKLENLELIKELTTQQVLKTF</sequence>
<dbReference type="InterPro" id="IPR011251">
    <property type="entry name" value="Luciferase-like_dom"/>
</dbReference>
<dbReference type="EMBL" id="CP032544">
    <property type="protein sequence ID" value="AZJ32409.1"/>
    <property type="molecule type" value="Genomic_DNA"/>
</dbReference>
<dbReference type="PANTHER" id="PTHR30137:SF6">
    <property type="entry name" value="LUCIFERASE-LIKE MONOOXYGENASE"/>
    <property type="match status" value="1"/>
</dbReference>
<dbReference type="InterPro" id="IPR036661">
    <property type="entry name" value="Luciferase-like_sf"/>
</dbReference>
<gene>
    <name evidence="2" type="ORF">D6200_07495</name>
</gene>